<name>A0A0U1DWH4_9MYCO</name>
<protein>
    <submittedName>
        <fullName evidence="5">TetR family transcriptional regulator</fullName>
    </submittedName>
</protein>
<organism evidence="5 6">
    <name type="scientific">Mycolicibacterium conceptionense</name>
    <dbReference type="NCBI Taxonomy" id="451644"/>
    <lineage>
        <taxon>Bacteria</taxon>
        <taxon>Bacillati</taxon>
        <taxon>Actinomycetota</taxon>
        <taxon>Actinomycetes</taxon>
        <taxon>Mycobacteriales</taxon>
        <taxon>Mycobacteriaceae</taxon>
        <taxon>Mycolicibacterium</taxon>
    </lineage>
</organism>
<gene>
    <name evidence="5" type="ORF">BN970_05704</name>
</gene>
<evidence type="ECO:0000256" key="2">
    <source>
        <dbReference type="PROSITE-ProRule" id="PRU00335"/>
    </source>
</evidence>
<evidence type="ECO:0000313" key="6">
    <source>
        <dbReference type="Proteomes" id="UP000182227"/>
    </source>
</evidence>
<evidence type="ECO:0000259" key="4">
    <source>
        <dbReference type="PROSITE" id="PS50977"/>
    </source>
</evidence>
<feature type="domain" description="HTH tetR-type" evidence="4">
    <location>
        <begin position="31"/>
        <end position="93"/>
    </location>
</feature>
<dbReference type="EMBL" id="CTEF01000005">
    <property type="protein sequence ID" value="CQD23235.1"/>
    <property type="molecule type" value="Genomic_DNA"/>
</dbReference>
<feature type="DNA-binding region" description="H-T-H motif" evidence="2">
    <location>
        <begin position="56"/>
        <end position="75"/>
    </location>
</feature>
<dbReference type="Proteomes" id="UP000182227">
    <property type="component" value="Unassembled WGS sequence"/>
</dbReference>
<keyword evidence="1 2" id="KW-0238">DNA-binding</keyword>
<dbReference type="Gene3D" id="1.10.357.10">
    <property type="entry name" value="Tetracycline Repressor, domain 2"/>
    <property type="match status" value="1"/>
</dbReference>
<reference evidence="5 6" key="1">
    <citation type="submission" date="2015-03" db="EMBL/GenBank/DDBJ databases">
        <authorList>
            <person name="Murphy D."/>
        </authorList>
    </citation>
    <scope>NUCLEOTIDE SEQUENCE [LARGE SCALE GENOMIC DNA]</scope>
    <source>
        <strain evidence="5 6">D16</strain>
    </source>
</reference>
<dbReference type="InterPro" id="IPR009057">
    <property type="entry name" value="Homeodomain-like_sf"/>
</dbReference>
<dbReference type="SUPFAM" id="SSF46689">
    <property type="entry name" value="Homeodomain-like"/>
    <property type="match status" value="1"/>
</dbReference>
<accession>A0A0U1DWH4</accession>
<evidence type="ECO:0000256" key="3">
    <source>
        <dbReference type="SAM" id="MobiDB-lite"/>
    </source>
</evidence>
<feature type="region of interest" description="Disordered" evidence="3">
    <location>
        <begin position="1"/>
        <end position="25"/>
    </location>
</feature>
<feature type="region of interest" description="Disordered" evidence="3">
    <location>
        <begin position="194"/>
        <end position="225"/>
    </location>
</feature>
<dbReference type="AlphaFoldDB" id="A0A0U1DWH4"/>
<sequence length="251" mass="28338">MTHSAAAKGGGPWNHQLAGGLRKRPLQERSRTMVEHILRTAAEVVVEVGYEAVVGSPTLLLERSGISRGSFYAFFETPERVLDELSYQKIQQSISGIDSALRGRSGEEWTEIVDALVDYYTTEHRMPLIRELWVRQNLTSRVRELDNIAIGEIAAMTLAQFRKHAPLFAELSELQCRVAIHTLERLCQLAFNEDPDGTRRSSRKRASYSWSTSRPTPRNDRASRATVMPRRVDQMRLPISVACGVPRPAPR</sequence>
<dbReference type="GO" id="GO:0003677">
    <property type="term" value="F:DNA binding"/>
    <property type="evidence" value="ECO:0007669"/>
    <property type="project" value="UniProtKB-UniRule"/>
</dbReference>
<dbReference type="InterPro" id="IPR001647">
    <property type="entry name" value="HTH_TetR"/>
</dbReference>
<dbReference type="PROSITE" id="PS50977">
    <property type="entry name" value="HTH_TETR_2"/>
    <property type="match status" value="1"/>
</dbReference>
<proteinExistence type="predicted"/>
<evidence type="ECO:0000256" key="1">
    <source>
        <dbReference type="ARBA" id="ARBA00023125"/>
    </source>
</evidence>
<evidence type="ECO:0000313" key="5">
    <source>
        <dbReference type="EMBL" id="CQD23235.1"/>
    </source>
</evidence>